<dbReference type="SMART" id="SM00225">
    <property type="entry name" value="BTB"/>
    <property type="match status" value="1"/>
</dbReference>
<dbReference type="Pfam" id="PF22486">
    <property type="entry name" value="MATH_2"/>
    <property type="match status" value="1"/>
</dbReference>
<feature type="domain" description="BTB" evidence="1">
    <location>
        <begin position="338"/>
        <end position="405"/>
    </location>
</feature>
<accession>A0A8X6NS96</accession>
<protein>
    <submittedName>
        <fullName evidence="3">Speckle-type POZ protein B</fullName>
    </submittedName>
</protein>
<dbReference type="PROSITE" id="PS50097">
    <property type="entry name" value="BTB"/>
    <property type="match status" value="1"/>
</dbReference>
<dbReference type="PANTHER" id="PTHR24413">
    <property type="entry name" value="SPECKLE-TYPE POZ PROTEIN"/>
    <property type="match status" value="1"/>
</dbReference>
<evidence type="ECO:0000259" key="1">
    <source>
        <dbReference type="PROSITE" id="PS50097"/>
    </source>
</evidence>
<dbReference type="AlphaFoldDB" id="A0A8X6NS96"/>
<dbReference type="Pfam" id="PF00651">
    <property type="entry name" value="BTB"/>
    <property type="match status" value="1"/>
</dbReference>
<dbReference type="SUPFAM" id="SSF54695">
    <property type="entry name" value="POZ domain"/>
    <property type="match status" value="1"/>
</dbReference>
<feature type="domain" description="MATH" evidence="2">
    <location>
        <begin position="11"/>
        <end position="140"/>
    </location>
</feature>
<gene>
    <name evidence="3" type="primary">spop-b</name>
    <name evidence="3" type="ORF">NPIL_129501</name>
</gene>
<dbReference type="SUPFAM" id="SSF49599">
    <property type="entry name" value="TRAF domain-like"/>
    <property type="match status" value="2"/>
</dbReference>
<name>A0A8X6NS96_NEPPI</name>
<proteinExistence type="predicted"/>
<dbReference type="OrthoDB" id="6359816at2759"/>
<sequence>MASTDKNNNKCFLFTWIIENFSYCWQKKGERIISPSFIVETMERTKWNLWLYPAGGSDDKYISLFLHRLEDSKGSCVIKTKYEFSLIAENESPLKSISGLKNSFGKGSNWGLLEFEKREIFQMQKMRYLPKDTLTVCCKIWSSTGIMKQDGRCVARTRIGIERRSFTWTVKQFSTLGSKAKNIYRIRSTAEDKLIMSLDLFPREIIRLDLSASNPNLIFHFQMSIVNAFGNTEQIIEREYRFRDCLLKSLEFPFHLTKKRLISKKDFYLPNDELILRCECAFSTENAASEIESTGYGCISSLKENVSATAVEDENKKSEETNTSKETFKYIYTEQLFCDTKLKTNTRTFPAHKCILGARSPVFKAMFTNDMREKVSECISIEDLEDDTVQRMLLYMYTDELEGLQWESARGLYSAADKYEILSLKKKCSSFLKSNLCPRNACEVLILADMHSDDDLKTTVQDFILRRHKDVFYSNNWKLLIDAYPKLAAQIMYLKFKE</sequence>
<evidence type="ECO:0000313" key="3">
    <source>
        <dbReference type="EMBL" id="GFT31954.1"/>
    </source>
</evidence>
<reference evidence="3" key="1">
    <citation type="submission" date="2020-08" db="EMBL/GenBank/DDBJ databases">
        <title>Multicomponent nature underlies the extraordinary mechanical properties of spider dragline silk.</title>
        <authorList>
            <person name="Kono N."/>
            <person name="Nakamura H."/>
            <person name="Mori M."/>
            <person name="Yoshida Y."/>
            <person name="Ohtoshi R."/>
            <person name="Malay A.D."/>
            <person name="Moran D.A.P."/>
            <person name="Tomita M."/>
            <person name="Numata K."/>
            <person name="Arakawa K."/>
        </authorList>
    </citation>
    <scope>NUCLEOTIDE SEQUENCE</scope>
</reference>
<dbReference type="Gene3D" id="1.25.40.420">
    <property type="match status" value="1"/>
</dbReference>
<evidence type="ECO:0000313" key="4">
    <source>
        <dbReference type="Proteomes" id="UP000887013"/>
    </source>
</evidence>
<dbReference type="InterPro" id="IPR002083">
    <property type="entry name" value="MATH/TRAF_dom"/>
</dbReference>
<dbReference type="Gene3D" id="2.60.210.10">
    <property type="entry name" value="Apoptosis, Tumor Necrosis Factor Receptor Associated Protein 2, Chain A"/>
    <property type="match status" value="1"/>
</dbReference>
<dbReference type="GO" id="GO:0030163">
    <property type="term" value="P:protein catabolic process"/>
    <property type="evidence" value="ECO:0007669"/>
    <property type="project" value="UniProtKB-ARBA"/>
</dbReference>
<dbReference type="EMBL" id="BMAW01108025">
    <property type="protein sequence ID" value="GFT31954.1"/>
    <property type="molecule type" value="Genomic_DNA"/>
</dbReference>
<dbReference type="InterPro" id="IPR000210">
    <property type="entry name" value="BTB/POZ_dom"/>
</dbReference>
<comment type="caution">
    <text evidence="3">The sequence shown here is derived from an EMBL/GenBank/DDBJ whole genome shotgun (WGS) entry which is preliminary data.</text>
</comment>
<dbReference type="InterPro" id="IPR011333">
    <property type="entry name" value="SKP1/BTB/POZ_sf"/>
</dbReference>
<dbReference type="Proteomes" id="UP000887013">
    <property type="component" value="Unassembled WGS sequence"/>
</dbReference>
<dbReference type="InterPro" id="IPR008974">
    <property type="entry name" value="TRAF-like"/>
</dbReference>
<keyword evidence="4" id="KW-1185">Reference proteome</keyword>
<dbReference type="PROSITE" id="PS50144">
    <property type="entry name" value="MATH"/>
    <property type="match status" value="1"/>
</dbReference>
<dbReference type="CDD" id="cd18186">
    <property type="entry name" value="BTB_POZ_ZBTB_KLHL-like"/>
    <property type="match status" value="1"/>
</dbReference>
<dbReference type="Gene3D" id="3.30.710.10">
    <property type="entry name" value="Potassium Channel Kv1.1, Chain A"/>
    <property type="match status" value="1"/>
</dbReference>
<evidence type="ECO:0000259" key="2">
    <source>
        <dbReference type="PROSITE" id="PS50144"/>
    </source>
</evidence>
<organism evidence="3 4">
    <name type="scientific">Nephila pilipes</name>
    <name type="common">Giant wood spider</name>
    <name type="synonym">Nephila maculata</name>
    <dbReference type="NCBI Taxonomy" id="299642"/>
    <lineage>
        <taxon>Eukaryota</taxon>
        <taxon>Metazoa</taxon>
        <taxon>Ecdysozoa</taxon>
        <taxon>Arthropoda</taxon>
        <taxon>Chelicerata</taxon>
        <taxon>Arachnida</taxon>
        <taxon>Araneae</taxon>
        <taxon>Araneomorphae</taxon>
        <taxon>Entelegynae</taxon>
        <taxon>Araneoidea</taxon>
        <taxon>Nephilidae</taxon>
        <taxon>Nephila</taxon>
    </lineage>
</organism>